<organism evidence="2 3">
    <name type="scientific">Pseudonaja textilis</name>
    <name type="common">Eastern brown snake</name>
    <dbReference type="NCBI Taxonomy" id="8673"/>
    <lineage>
        <taxon>Eukaryota</taxon>
        <taxon>Metazoa</taxon>
        <taxon>Chordata</taxon>
        <taxon>Craniata</taxon>
        <taxon>Vertebrata</taxon>
        <taxon>Euteleostomi</taxon>
        <taxon>Lepidosauria</taxon>
        <taxon>Squamata</taxon>
        <taxon>Bifurcata</taxon>
        <taxon>Unidentata</taxon>
        <taxon>Episquamata</taxon>
        <taxon>Toxicofera</taxon>
        <taxon>Serpentes</taxon>
        <taxon>Colubroidea</taxon>
        <taxon>Elapidae</taxon>
        <taxon>Hydrophiinae</taxon>
        <taxon>Pseudonaja</taxon>
    </lineage>
</organism>
<sequence length="99" mass="11590">MKFGGSENVGLAPLGGSPRGKKRRTRHDEKKTLERVQRRLRPFVAPLWSWDQHSWQRTHIYDRCSVLESCNLLTMCRCERLSWLVLDVAPNISRTKRGE</sequence>
<accession>A0A670ZEP3</accession>
<feature type="region of interest" description="Disordered" evidence="1">
    <location>
        <begin position="1"/>
        <end position="32"/>
    </location>
</feature>
<dbReference type="AlphaFoldDB" id="A0A670ZEP3"/>
<name>A0A670ZEP3_PSETE</name>
<evidence type="ECO:0000313" key="2">
    <source>
        <dbReference type="Ensembl" id="ENSPTXP00000020608.1"/>
    </source>
</evidence>
<evidence type="ECO:0000256" key="1">
    <source>
        <dbReference type="SAM" id="MobiDB-lite"/>
    </source>
</evidence>
<reference evidence="2" key="2">
    <citation type="submission" date="2025-09" db="UniProtKB">
        <authorList>
            <consortium name="Ensembl"/>
        </authorList>
    </citation>
    <scope>IDENTIFICATION</scope>
</reference>
<proteinExistence type="predicted"/>
<dbReference type="Proteomes" id="UP000472273">
    <property type="component" value="Unplaced"/>
</dbReference>
<evidence type="ECO:0000313" key="3">
    <source>
        <dbReference type="Proteomes" id="UP000472273"/>
    </source>
</evidence>
<protein>
    <submittedName>
        <fullName evidence="2">Uncharacterized protein</fullName>
    </submittedName>
</protein>
<reference evidence="2" key="1">
    <citation type="submission" date="2025-08" db="UniProtKB">
        <authorList>
            <consortium name="Ensembl"/>
        </authorList>
    </citation>
    <scope>IDENTIFICATION</scope>
</reference>
<dbReference type="Ensembl" id="ENSPTXT00000021233.1">
    <property type="protein sequence ID" value="ENSPTXP00000020608.1"/>
    <property type="gene ID" value="ENSPTXG00000014231.1"/>
</dbReference>
<keyword evidence="3" id="KW-1185">Reference proteome</keyword>